<evidence type="ECO:0000259" key="6">
    <source>
        <dbReference type="Pfam" id="PF13086"/>
    </source>
</evidence>
<keyword evidence="3 8" id="KW-0378">Hydrolase</keyword>
<feature type="domain" description="DNA2/NAM7 helicase helicase" evidence="6">
    <location>
        <begin position="320"/>
        <end position="810"/>
    </location>
</feature>
<dbReference type="EC" id="3.6.4.-" evidence="8"/>
<dbReference type="InterPro" id="IPR050534">
    <property type="entry name" value="Coronavir_polyprotein_1ab"/>
</dbReference>
<keyword evidence="5" id="KW-0067">ATP-binding</keyword>
<comment type="caution">
    <text evidence="8">The sequence shown here is derived from an EMBL/GenBank/DDBJ whole genome shotgun (WGS) entry which is preliminary data.</text>
</comment>
<evidence type="ECO:0000256" key="1">
    <source>
        <dbReference type="ARBA" id="ARBA00007913"/>
    </source>
</evidence>
<dbReference type="PANTHER" id="PTHR43788">
    <property type="entry name" value="DNA2/NAM7 HELICASE FAMILY MEMBER"/>
    <property type="match status" value="1"/>
</dbReference>
<dbReference type="SUPFAM" id="SSF52540">
    <property type="entry name" value="P-loop containing nucleoside triphosphate hydrolases"/>
    <property type="match status" value="1"/>
</dbReference>
<name>A0ABV7PN83_9BURK</name>
<evidence type="ECO:0000313" key="9">
    <source>
        <dbReference type="Proteomes" id="UP001595665"/>
    </source>
</evidence>
<evidence type="ECO:0000256" key="4">
    <source>
        <dbReference type="ARBA" id="ARBA00022806"/>
    </source>
</evidence>
<keyword evidence="9" id="KW-1185">Reference proteome</keyword>
<dbReference type="RefSeq" id="WP_379737143.1">
    <property type="nucleotide sequence ID" value="NZ_JBHRVV010000001.1"/>
</dbReference>
<dbReference type="InterPro" id="IPR041677">
    <property type="entry name" value="DNA2/NAM7_AAA_11"/>
</dbReference>
<reference evidence="9" key="1">
    <citation type="journal article" date="2019" name="Int. J. Syst. Evol. Microbiol.">
        <title>The Global Catalogue of Microorganisms (GCM) 10K type strain sequencing project: providing services to taxonomists for standard genome sequencing and annotation.</title>
        <authorList>
            <consortium name="The Broad Institute Genomics Platform"/>
            <consortium name="The Broad Institute Genome Sequencing Center for Infectious Disease"/>
            <person name="Wu L."/>
            <person name="Ma J."/>
        </authorList>
    </citation>
    <scope>NUCLEOTIDE SEQUENCE [LARGE SCALE GENOMIC DNA]</scope>
    <source>
        <strain evidence="9">CCM 7480</strain>
    </source>
</reference>
<dbReference type="InterPro" id="IPR041679">
    <property type="entry name" value="DNA2/NAM7-like_C"/>
</dbReference>
<keyword evidence="4 8" id="KW-0347">Helicase</keyword>
<protein>
    <submittedName>
        <fullName evidence="8">DEAD/DEAH box helicase</fullName>
        <ecNumber evidence="8">3.6.4.-</ecNumber>
    </submittedName>
</protein>
<gene>
    <name evidence="8" type="ORF">ACFOPH_21100</name>
</gene>
<dbReference type="InterPro" id="IPR027417">
    <property type="entry name" value="P-loop_NTPase"/>
</dbReference>
<sequence length="1057" mass="115350">MQADRFTDLMSFWRDVEALSPQAIPKITPQTGPEPVRDWHPGGLPAWLDAGFRKRPIAAEKAWRHSVYAANYDRARFIDLLEAQLGRQPDVFEERLSGSSAVFFLAFDEHGRPLVDTLMISMAAWAFGIVVARGLDALAADDACDVEGLRSPISPAAGFPSNSGFPGFDRQLDRLREELAWRLGELPEEQPVDEAWFADFVALLLDKLRLRPLVGATPSHRIRSVQVKRPKPDAAEPKPKSEDDFLNSFFIQDLNRVKDGGVARAQAGLLRYLDGAAERRRTDVRQDREHALALLHPSNFPQGCWPAEHPLVWSQQVAINAMWRELGSSGLFAVNGPPGTGKTTLLRDVVAAIVVERARVLASHGSELLGSKRSLQVGSRNIDYYPLDARLAGFSIVVASSNNGAVENVSLELPREAAIAPAWRAEVDVYADLAGALLREPAWGLVAARLGNKSNRSDFVHRFWWQKSEAGKKPAGLRERLDAIRQNKAMPALAWPEACARFEEALAAEQAWRDKLAAWAELPVLLRQLARDEQAAAAACDETADAQRALQHTLDDVAEQFAEARREAQRCDTLVAGLTAQRPGILEWLSTFGRAQREWRADLRGAMARMETAQQQESALRGQQARHMKSLSALNARLDGLCAQRATLSARLAREESAVAAVRQELGACWPDPGLDDHDQERSSPWAHPAWRAARIRVFTAAMNLHRAFVENNTYKMQANLSLAMDALGGAVPDPQAKAQGLDSLALLCPVISTTFASTASLFAGLGPDSIGWLLIDEAGQAPPQAAAGALWRARRIVAVGDPLQLEPVVTLPRTIECALAAHHGAVPAHLHASRTSVQVLADQATPVGTVIGRGDDAIWVGAPLRVHRRCDNPMFAISNAIAYDKLMVHQKKPSTLGWPASGWIDVPQTGNDGNWIPAEGEALAGLLDMLLNREGVAAQDIFLLSPFRDVVRELHTIGKRWGLDAGRIGTVHTAQGKEAGAVIIVTGGGTPGARDWAASKPNLLNVAVSRAKSRLYVIGDRGDLQKRRYFDVLGQQLPELRLAARSAGTLRQPANT</sequence>
<evidence type="ECO:0000313" key="8">
    <source>
        <dbReference type="EMBL" id="MFC3460718.1"/>
    </source>
</evidence>
<evidence type="ECO:0000256" key="5">
    <source>
        <dbReference type="ARBA" id="ARBA00022840"/>
    </source>
</evidence>
<dbReference type="Gene3D" id="3.40.50.300">
    <property type="entry name" value="P-loop containing nucleotide triphosphate hydrolases"/>
    <property type="match status" value="2"/>
</dbReference>
<dbReference type="Pfam" id="PF13086">
    <property type="entry name" value="AAA_11"/>
    <property type="match status" value="1"/>
</dbReference>
<comment type="similarity">
    <text evidence="1">Belongs to the DNA2/NAM7 helicase family.</text>
</comment>
<accession>A0ABV7PN83</accession>
<dbReference type="PANTHER" id="PTHR43788:SF8">
    <property type="entry name" value="DNA-BINDING PROTEIN SMUBP-2"/>
    <property type="match status" value="1"/>
</dbReference>
<proteinExistence type="inferred from homology"/>
<keyword evidence="2" id="KW-0547">Nucleotide-binding</keyword>
<feature type="domain" description="DNA2/NAM7 helicase-like C-terminal" evidence="7">
    <location>
        <begin position="918"/>
        <end position="1022"/>
    </location>
</feature>
<evidence type="ECO:0000259" key="7">
    <source>
        <dbReference type="Pfam" id="PF13087"/>
    </source>
</evidence>
<evidence type="ECO:0000256" key="3">
    <source>
        <dbReference type="ARBA" id="ARBA00022801"/>
    </source>
</evidence>
<dbReference type="EMBL" id="JBHRVV010000001">
    <property type="protein sequence ID" value="MFC3460718.1"/>
    <property type="molecule type" value="Genomic_DNA"/>
</dbReference>
<dbReference type="Proteomes" id="UP001595665">
    <property type="component" value="Unassembled WGS sequence"/>
</dbReference>
<dbReference type="Pfam" id="PF13087">
    <property type="entry name" value="AAA_12"/>
    <property type="match status" value="1"/>
</dbReference>
<evidence type="ECO:0000256" key="2">
    <source>
        <dbReference type="ARBA" id="ARBA00022741"/>
    </source>
</evidence>
<dbReference type="GO" id="GO:0004386">
    <property type="term" value="F:helicase activity"/>
    <property type="evidence" value="ECO:0007669"/>
    <property type="project" value="UniProtKB-KW"/>
</dbReference>
<dbReference type="GO" id="GO:0016787">
    <property type="term" value="F:hydrolase activity"/>
    <property type="evidence" value="ECO:0007669"/>
    <property type="project" value="UniProtKB-KW"/>
</dbReference>
<organism evidence="8 9">
    <name type="scientific">Massilia haematophila</name>
    <dbReference type="NCBI Taxonomy" id="457923"/>
    <lineage>
        <taxon>Bacteria</taxon>
        <taxon>Pseudomonadati</taxon>
        <taxon>Pseudomonadota</taxon>
        <taxon>Betaproteobacteria</taxon>
        <taxon>Burkholderiales</taxon>
        <taxon>Oxalobacteraceae</taxon>
        <taxon>Telluria group</taxon>
        <taxon>Massilia</taxon>
    </lineage>
</organism>